<dbReference type="InterPro" id="IPR001965">
    <property type="entry name" value="Znf_PHD"/>
</dbReference>
<dbReference type="GO" id="GO:0003682">
    <property type="term" value="F:chromatin binding"/>
    <property type="evidence" value="ECO:0007669"/>
    <property type="project" value="InterPro"/>
</dbReference>
<sequence>MKFTKTQILFFFFFLNWNVSRSVKINTPIGMSKCRVNLTLLDSTTETHSRLRAFMAKIRSGKRDLHTYTIRGTDEVVKAGDCVLIRPPPEKSSAPPGVAHVEGIEADDSDNVKLRVRWYNRPEDSWGGRREFHGAKELFLSDCYDLQCANAIEGKCTVHTFKAYVNKLPNVGPKDFYYRFVYKAATGTFVPDSVIVYCKCELPYNPDQWMIQCEECKDWYHPSCVGMSVEQTKELDQYVCSDCVSDQNVNNLEDTESSSSTITN</sequence>
<organism evidence="8 9">
    <name type="scientific">Cuscuta epithymum</name>
    <dbReference type="NCBI Taxonomy" id="186058"/>
    <lineage>
        <taxon>Eukaryota</taxon>
        <taxon>Viridiplantae</taxon>
        <taxon>Streptophyta</taxon>
        <taxon>Embryophyta</taxon>
        <taxon>Tracheophyta</taxon>
        <taxon>Spermatophyta</taxon>
        <taxon>Magnoliopsida</taxon>
        <taxon>eudicotyledons</taxon>
        <taxon>Gunneridae</taxon>
        <taxon>Pentapetalae</taxon>
        <taxon>asterids</taxon>
        <taxon>lamiids</taxon>
        <taxon>Solanales</taxon>
        <taxon>Convolvulaceae</taxon>
        <taxon>Cuscuteae</taxon>
        <taxon>Cuscuta</taxon>
        <taxon>Cuscuta subgen. Cuscuta</taxon>
    </lineage>
</organism>
<dbReference type="InterPro" id="IPR011011">
    <property type="entry name" value="Znf_FYVE_PHD"/>
</dbReference>
<evidence type="ECO:0000313" key="9">
    <source>
        <dbReference type="Proteomes" id="UP001152523"/>
    </source>
</evidence>
<feature type="signal peptide" evidence="5">
    <location>
        <begin position="1"/>
        <end position="22"/>
    </location>
</feature>
<dbReference type="InterPro" id="IPR043151">
    <property type="entry name" value="BAH_sf"/>
</dbReference>
<keyword evidence="2 4" id="KW-0863">Zinc-finger</keyword>
<dbReference type="InterPro" id="IPR019786">
    <property type="entry name" value="Zinc_finger_PHD-type_CS"/>
</dbReference>
<dbReference type="SUPFAM" id="SSF57903">
    <property type="entry name" value="FYVE/PHD zinc finger"/>
    <property type="match status" value="1"/>
</dbReference>
<dbReference type="Gene3D" id="2.30.30.490">
    <property type="match status" value="1"/>
</dbReference>
<feature type="domain" description="PHD-type" evidence="6">
    <location>
        <begin position="195"/>
        <end position="246"/>
    </location>
</feature>
<evidence type="ECO:0000313" key="8">
    <source>
        <dbReference type="EMBL" id="CAH9130793.1"/>
    </source>
</evidence>
<accession>A0AAV0F5I9</accession>
<dbReference type="AlphaFoldDB" id="A0AAV0F5I9"/>
<keyword evidence="1" id="KW-0479">Metal-binding</keyword>
<dbReference type="InterPro" id="IPR013083">
    <property type="entry name" value="Znf_RING/FYVE/PHD"/>
</dbReference>
<protein>
    <submittedName>
        <fullName evidence="8">Uncharacterized protein</fullName>
    </submittedName>
</protein>
<dbReference type="Pfam" id="PF00628">
    <property type="entry name" value="PHD"/>
    <property type="match status" value="1"/>
</dbReference>
<proteinExistence type="predicted"/>
<dbReference type="SMART" id="SM00439">
    <property type="entry name" value="BAH"/>
    <property type="match status" value="1"/>
</dbReference>
<reference evidence="8" key="1">
    <citation type="submission" date="2022-07" db="EMBL/GenBank/DDBJ databases">
        <authorList>
            <person name="Macas J."/>
            <person name="Novak P."/>
            <person name="Neumann P."/>
        </authorList>
    </citation>
    <scope>NUCLEOTIDE SEQUENCE</scope>
</reference>
<dbReference type="PROSITE" id="PS51038">
    <property type="entry name" value="BAH"/>
    <property type="match status" value="1"/>
</dbReference>
<evidence type="ECO:0000256" key="2">
    <source>
        <dbReference type="ARBA" id="ARBA00022771"/>
    </source>
</evidence>
<dbReference type="PANTHER" id="PTHR46364">
    <property type="entry name" value="OS08G0421900 PROTEIN"/>
    <property type="match status" value="1"/>
</dbReference>
<dbReference type="InterPro" id="IPR001025">
    <property type="entry name" value="BAH_dom"/>
</dbReference>
<dbReference type="PROSITE" id="PS01359">
    <property type="entry name" value="ZF_PHD_1"/>
    <property type="match status" value="1"/>
</dbReference>
<evidence type="ECO:0000259" key="7">
    <source>
        <dbReference type="PROSITE" id="PS51038"/>
    </source>
</evidence>
<gene>
    <name evidence="8" type="ORF">CEPIT_LOCUS30910</name>
</gene>
<feature type="chain" id="PRO_5043919892" evidence="5">
    <location>
        <begin position="23"/>
        <end position="264"/>
    </location>
</feature>
<dbReference type="Pfam" id="PF01426">
    <property type="entry name" value="BAH"/>
    <property type="match status" value="1"/>
</dbReference>
<dbReference type="PROSITE" id="PS50016">
    <property type="entry name" value="ZF_PHD_2"/>
    <property type="match status" value="1"/>
</dbReference>
<evidence type="ECO:0000259" key="6">
    <source>
        <dbReference type="PROSITE" id="PS50016"/>
    </source>
</evidence>
<keyword evidence="9" id="KW-1185">Reference proteome</keyword>
<evidence type="ECO:0000256" key="1">
    <source>
        <dbReference type="ARBA" id="ARBA00022723"/>
    </source>
</evidence>
<keyword evidence="5" id="KW-0732">Signal</keyword>
<evidence type="ECO:0000256" key="3">
    <source>
        <dbReference type="ARBA" id="ARBA00022833"/>
    </source>
</evidence>
<keyword evidence="3" id="KW-0862">Zinc</keyword>
<evidence type="ECO:0000256" key="4">
    <source>
        <dbReference type="PROSITE-ProRule" id="PRU00146"/>
    </source>
</evidence>
<name>A0AAV0F5I9_9ASTE</name>
<dbReference type="EMBL" id="CAMAPF010000963">
    <property type="protein sequence ID" value="CAH9130793.1"/>
    <property type="molecule type" value="Genomic_DNA"/>
</dbReference>
<dbReference type="Gene3D" id="3.30.40.10">
    <property type="entry name" value="Zinc/RING finger domain, C3HC4 (zinc finger)"/>
    <property type="match status" value="1"/>
</dbReference>
<dbReference type="SMART" id="SM00249">
    <property type="entry name" value="PHD"/>
    <property type="match status" value="1"/>
</dbReference>
<dbReference type="InterPro" id="IPR019787">
    <property type="entry name" value="Znf_PHD-finger"/>
</dbReference>
<comment type="caution">
    <text evidence="8">The sequence shown here is derived from an EMBL/GenBank/DDBJ whole genome shotgun (WGS) entry which is preliminary data.</text>
</comment>
<evidence type="ECO:0000256" key="5">
    <source>
        <dbReference type="SAM" id="SignalP"/>
    </source>
</evidence>
<dbReference type="Proteomes" id="UP001152523">
    <property type="component" value="Unassembled WGS sequence"/>
</dbReference>
<dbReference type="GO" id="GO:0008270">
    <property type="term" value="F:zinc ion binding"/>
    <property type="evidence" value="ECO:0007669"/>
    <property type="project" value="UniProtKB-KW"/>
</dbReference>
<feature type="domain" description="BAH" evidence="7">
    <location>
        <begin position="75"/>
        <end position="193"/>
    </location>
</feature>